<name>A0ABR5BRM4_9TREE</name>
<evidence type="ECO:0000313" key="2">
    <source>
        <dbReference type="EMBL" id="KIR78301.1"/>
    </source>
</evidence>
<evidence type="ECO:0000256" key="1">
    <source>
        <dbReference type="SAM" id="MobiDB-lite"/>
    </source>
</evidence>
<organism evidence="2 3">
    <name type="scientific">Cryptococcus gattii EJB2</name>
    <dbReference type="NCBI Taxonomy" id="1296103"/>
    <lineage>
        <taxon>Eukaryota</taxon>
        <taxon>Fungi</taxon>
        <taxon>Dikarya</taxon>
        <taxon>Basidiomycota</taxon>
        <taxon>Agaricomycotina</taxon>
        <taxon>Tremellomycetes</taxon>
        <taxon>Tremellales</taxon>
        <taxon>Cryptococcaceae</taxon>
        <taxon>Cryptococcus</taxon>
        <taxon>Cryptococcus gattii species complex</taxon>
    </lineage>
</organism>
<evidence type="ECO:0000313" key="3">
    <source>
        <dbReference type="Proteomes" id="UP000054272"/>
    </source>
</evidence>
<reference evidence="2 3" key="1">
    <citation type="submission" date="2015-01" db="EMBL/GenBank/DDBJ databases">
        <title>The Genome Sequence of Cryptococcus gattii EJB2.</title>
        <authorList>
            <consortium name="The Broad Institute Genomics Platform"/>
            <person name="Cuomo C."/>
            <person name="Litvintseva A."/>
            <person name="Chen Y."/>
            <person name="Heitman J."/>
            <person name="Sun S."/>
            <person name="Springer D."/>
            <person name="Dromer F."/>
            <person name="Young S."/>
            <person name="Zeng Q."/>
            <person name="Gargeya S."/>
            <person name="Abouelleil A."/>
            <person name="Alvarado L."/>
            <person name="Chapman S.B."/>
            <person name="Gainer-Dewar J."/>
            <person name="Goldberg J."/>
            <person name="Griggs A."/>
            <person name="Gujja S."/>
            <person name="Hansen M."/>
            <person name="Howarth C."/>
            <person name="Imamovic A."/>
            <person name="Larimer J."/>
            <person name="Murphy C."/>
            <person name="Naylor J."/>
            <person name="Pearson M."/>
            <person name="Priest M."/>
            <person name="Roberts A."/>
            <person name="Saif S."/>
            <person name="Shea T."/>
            <person name="Sykes S."/>
            <person name="Wortman J."/>
            <person name="Nusbaum C."/>
            <person name="Birren B."/>
        </authorList>
    </citation>
    <scope>NUCLEOTIDE SEQUENCE [LARGE SCALE GENOMIC DNA]</scope>
    <source>
        <strain evidence="2 3">EJB2</strain>
    </source>
</reference>
<feature type="region of interest" description="Disordered" evidence="1">
    <location>
        <begin position="75"/>
        <end position="94"/>
    </location>
</feature>
<accession>A0ABR5BRM4</accession>
<dbReference type="EMBL" id="KN848719">
    <property type="protein sequence ID" value="KIR78301.1"/>
    <property type="molecule type" value="Genomic_DNA"/>
</dbReference>
<keyword evidence="3" id="KW-1185">Reference proteome</keyword>
<proteinExistence type="predicted"/>
<protein>
    <submittedName>
        <fullName evidence="2">Uncharacterized protein</fullName>
    </submittedName>
</protein>
<gene>
    <name evidence="2" type="ORF">I306_04743</name>
</gene>
<dbReference type="Proteomes" id="UP000054272">
    <property type="component" value="Unassembled WGS sequence"/>
</dbReference>
<sequence>MGIRGDHNCKQSASALHLEDEFLVSLKQTKPQRPDIMHVQELVHPTHGATTVVNIYTTPSLLLMNLLINDIMPGQKENPRQAPLVIQSSSPWGI</sequence>